<accession>A0A1M5STV4</accession>
<reference evidence="1 2" key="1">
    <citation type="submission" date="2016-11" db="EMBL/GenBank/DDBJ databases">
        <authorList>
            <person name="Jaros S."/>
            <person name="Januszkiewicz K."/>
            <person name="Wedrychowicz H."/>
        </authorList>
    </citation>
    <scope>NUCLEOTIDE SEQUENCE [LARGE SCALE GENOMIC DNA]</scope>
    <source>
        <strain evidence="1 2">DSM 3089</strain>
    </source>
</reference>
<evidence type="ECO:0000313" key="2">
    <source>
        <dbReference type="Proteomes" id="UP000184526"/>
    </source>
</evidence>
<organism evidence="1 2">
    <name type="scientific">Clostridium collagenovorans DSM 3089</name>
    <dbReference type="NCBI Taxonomy" id="1121306"/>
    <lineage>
        <taxon>Bacteria</taxon>
        <taxon>Bacillati</taxon>
        <taxon>Bacillota</taxon>
        <taxon>Clostridia</taxon>
        <taxon>Eubacteriales</taxon>
        <taxon>Clostridiaceae</taxon>
        <taxon>Clostridium</taxon>
    </lineage>
</organism>
<name>A0A1M5STV4_9CLOT</name>
<dbReference type="STRING" id="1121306.SAMN02745196_00299"/>
<sequence length="174" mass="20424">MEVLELIGYLYEILDTSSKVPMTNKVVVSKSELESILDEIENKLPEEFKKAKWICEEKARILKEAHEQAEIIKKESIDMINKKVHNHEYVKIAESKSEEMLNNAQRNAKYLQNSSVEYASNILLDVKREINYQHSEMMENIKREMEKFIIEMEKAAMKTTATLDDNLEQLKLKK</sequence>
<dbReference type="Proteomes" id="UP000184526">
    <property type="component" value="Unassembled WGS sequence"/>
</dbReference>
<dbReference type="OrthoDB" id="1690557at2"/>
<proteinExistence type="predicted"/>
<dbReference type="AlphaFoldDB" id="A0A1M5STV4"/>
<gene>
    <name evidence="1" type="ORF">SAMN02745196_00299</name>
</gene>
<protein>
    <recommendedName>
        <fullName evidence="3">ATPase</fullName>
    </recommendedName>
</protein>
<dbReference type="RefSeq" id="WP_072829355.1">
    <property type="nucleotide sequence ID" value="NZ_FQXP01000003.1"/>
</dbReference>
<keyword evidence="2" id="KW-1185">Reference proteome</keyword>
<evidence type="ECO:0008006" key="3">
    <source>
        <dbReference type="Google" id="ProtNLM"/>
    </source>
</evidence>
<dbReference type="EMBL" id="FQXP01000003">
    <property type="protein sequence ID" value="SHH41668.1"/>
    <property type="molecule type" value="Genomic_DNA"/>
</dbReference>
<evidence type="ECO:0000313" key="1">
    <source>
        <dbReference type="EMBL" id="SHH41668.1"/>
    </source>
</evidence>